<dbReference type="Proteomes" id="UP000054166">
    <property type="component" value="Unassembled WGS sequence"/>
</dbReference>
<dbReference type="HOGENOM" id="CLU_094333_0_0_1"/>
<evidence type="ECO:0000256" key="5">
    <source>
        <dbReference type="ARBA" id="ARBA00022787"/>
    </source>
</evidence>
<keyword evidence="3" id="KW-0813">Transport</keyword>
<protein>
    <recommendedName>
        <fullName evidence="16">Mitochondrial import receptor subunit Tom22</fullName>
    </recommendedName>
</protein>
<keyword evidence="6" id="KW-0653">Protein transport</keyword>
<evidence type="ECO:0000256" key="10">
    <source>
        <dbReference type="ARBA" id="ARBA00023136"/>
    </source>
</evidence>
<organism evidence="14 15">
    <name type="scientific">Piloderma croceum (strain F 1598)</name>
    <dbReference type="NCBI Taxonomy" id="765440"/>
    <lineage>
        <taxon>Eukaryota</taxon>
        <taxon>Fungi</taxon>
        <taxon>Dikarya</taxon>
        <taxon>Basidiomycota</taxon>
        <taxon>Agaricomycotina</taxon>
        <taxon>Agaricomycetes</taxon>
        <taxon>Agaricomycetidae</taxon>
        <taxon>Atheliales</taxon>
        <taxon>Atheliaceae</taxon>
        <taxon>Piloderma</taxon>
    </lineage>
</organism>
<evidence type="ECO:0008006" key="16">
    <source>
        <dbReference type="Google" id="ProtNLM"/>
    </source>
</evidence>
<keyword evidence="5" id="KW-1000">Mitochondrion outer membrane</keyword>
<dbReference type="PANTHER" id="PTHR12504">
    <property type="entry name" value="MITOCHONDRIAL IMPORT RECEPTOR SUBUNIT TOM22"/>
    <property type="match status" value="1"/>
</dbReference>
<comment type="similarity">
    <text evidence="2">Belongs to the Tom22 family.</text>
</comment>
<reference evidence="15" key="2">
    <citation type="submission" date="2015-01" db="EMBL/GenBank/DDBJ databases">
        <title>Evolutionary Origins and Diversification of the Mycorrhizal Mutualists.</title>
        <authorList>
            <consortium name="DOE Joint Genome Institute"/>
            <consortium name="Mycorrhizal Genomics Consortium"/>
            <person name="Kohler A."/>
            <person name="Kuo A."/>
            <person name="Nagy L.G."/>
            <person name="Floudas D."/>
            <person name="Copeland A."/>
            <person name="Barry K.W."/>
            <person name="Cichocki N."/>
            <person name="Veneault-Fourrey C."/>
            <person name="LaButti K."/>
            <person name="Lindquist E.A."/>
            <person name="Lipzen A."/>
            <person name="Lundell T."/>
            <person name="Morin E."/>
            <person name="Murat C."/>
            <person name="Riley R."/>
            <person name="Ohm R."/>
            <person name="Sun H."/>
            <person name="Tunlid A."/>
            <person name="Henrissat B."/>
            <person name="Grigoriev I.V."/>
            <person name="Hibbett D.S."/>
            <person name="Martin F."/>
        </authorList>
    </citation>
    <scope>NUCLEOTIDE SEQUENCE [LARGE SCALE GENOMIC DNA]</scope>
    <source>
        <strain evidence="15">F 1598</strain>
    </source>
</reference>
<dbReference type="STRING" id="765440.A0A0C3GEI3"/>
<evidence type="ECO:0000256" key="6">
    <source>
        <dbReference type="ARBA" id="ARBA00022927"/>
    </source>
</evidence>
<keyword evidence="4 13" id="KW-0812">Transmembrane</keyword>
<dbReference type="CDD" id="cd22884">
    <property type="entry name" value="TOM22"/>
    <property type="match status" value="1"/>
</dbReference>
<evidence type="ECO:0000256" key="8">
    <source>
        <dbReference type="ARBA" id="ARBA00023010"/>
    </source>
</evidence>
<sequence length="156" mass="16570">MVKVEIVEEKDQQDNGSSPYGSPSSSRTSSSASLSSVSSELSHDETFYDRITALVDIVPPTTRHSISSRFSKATSFIKRGGKLAGNIVWIVTTSALLVGLPLALSLEDEAKIVAQEQEMLAQQQGAQQMLGGQGSLYPPPPGQNPQGQKALVPPGF</sequence>
<evidence type="ECO:0000313" key="14">
    <source>
        <dbReference type="EMBL" id="KIM89046.1"/>
    </source>
</evidence>
<evidence type="ECO:0000256" key="11">
    <source>
        <dbReference type="ARBA" id="ARBA00023170"/>
    </source>
</evidence>
<dbReference type="PANTHER" id="PTHR12504:SF0">
    <property type="entry name" value="MITOCHONDRIAL IMPORT RECEPTOR SUBUNIT TOM22 HOMOLOG"/>
    <property type="match status" value="1"/>
</dbReference>
<dbReference type="GO" id="GO:0005741">
    <property type="term" value="C:mitochondrial outer membrane"/>
    <property type="evidence" value="ECO:0007669"/>
    <property type="project" value="UniProtKB-SubCell"/>
</dbReference>
<comment type="subcellular location">
    <subcellularLocation>
        <location evidence="1">Mitochondrion outer membrane</location>
        <topology evidence="1">Single-pass membrane protein</topology>
    </subcellularLocation>
</comment>
<dbReference type="InterPro" id="IPR005683">
    <property type="entry name" value="Tom22"/>
</dbReference>
<evidence type="ECO:0000313" key="15">
    <source>
        <dbReference type="Proteomes" id="UP000054166"/>
    </source>
</evidence>
<reference evidence="14 15" key="1">
    <citation type="submission" date="2014-04" db="EMBL/GenBank/DDBJ databases">
        <authorList>
            <consortium name="DOE Joint Genome Institute"/>
            <person name="Kuo A."/>
            <person name="Tarkka M."/>
            <person name="Buscot F."/>
            <person name="Kohler A."/>
            <person name="Nagy L.G."/>
            <person name="Floudas D."/>
            <person name="Copeland A."/>
            <person name="Barry K.W."/>
            <person name="Cichocki N."/>
            <person name="Veneault-Fourrey C."/>
            <person name="LaButti K."/>
            <person name="Lindquist E.A."/>
            <person name="Lipzen A."/>
            <person name="Lundell T."/>
            <person name="Morin E."/>
            <person name="Murat C."/>
            <person name="Sun H."/>
            <person name="Tunlid A."/>
            <person name="Henrissat B."/>
            <person name="Grigoriev I.V."/>
            <person name="Hibbett D.S."/>
            <person name="Martin F."/>
            <person name="Nordberg H.P."/>
            <person name="Cantor M.N."/>
            <person name="Hua S.X."/>
        </authorList>
    </citation>
    <scope>NUCLEOTIDE SEQUENCE [LARGE SCALE GENOMIC DNA]</scope>
    <source>
        <strain evidence="14 15">F 1598</strain>
    </source>
</reference>
<evidence type="ECO:0000256" key="2">
    <source>
        <dbReference type="ARBA" id="ARBA00009874"/>
    </source>
</evidence>
<evidence type="ECO:0000256" key="13">
    <source>
        <dbReference type="SAM" id="Phobius"/>
    </source>
</evidence>
<feature type="region of interest" description="Disordered" evidence="12">
    <location>
        <begin position="1"/>
        <end position="36"/>
    </location>
</feature>
<gene>
    <name evidence="14" type="ORF">PILCRDRAFT_812943</name>
</gene>
<proteinExistence type="inferred from homology"/>
<evidence type="ECO:0000256" key="9">
    <source>
        <dbReference type="ARBA" id="ARBA00023128"/>
    </source>
</evidence>
<feature type="transmembrane region" description="Helical" evidence="13">
    <location>
        <begin position="83"/>
        <end position="104"/>
    </location>
</feature>
<accession>A0A0C3GEI3</accession>
<dbReference type="Pfam" id="PF04281">
    <property type="entry name" value="Tom22"/>
    <property type="match status" value="1"/>
</dbReference>
<keyword evidence="10 13" id="KW-0472">Membrane</keyword>
<evidence type="ECO:0000256" key="3">
    <source>
        <dbReference type="ARBA" id="ARBA00022448"/>
    </source>
</evidence>
<keyword evidence="9" id="KW-0496">Mitochondrion</keyword>
<evidence type="ECO:0000256" key="12">
    <source>
        <dbReference type="SAM" id="MobiDB-lite"/>
    </source>
</evidence>
<feature type="compositionally biased region" description="Low complexity" evidence="12">
    <location>
        <begin position="17"/>
        <end position="36"/>
    </location>
</feature>
<dbReference type="FunCoup" id="A0A0C3GEI3">
    <property type="interactions" value="130"/>
</dbReference>
<evidence type="ECO:0000256" key="4">
    <source>
        <dbReference type="ARBA" id="ARBA00022692"/>
    </source>
</evidence>
<keyword evidence="15" id="KW-1185">Reference proteome</keyword>
<evidence type="ECO:0000256" key="1">
    <source>
        <dbReference type="ARBA" id="ARBA00004572"/>
    </source>
</evidence>
<evidence type="ECO:0000256" key="7">
    <source>
        <dbReference type="ARBA" id="ARBA00022989"/>
    </source>
</evidence>
<keyword evidence="11" id="KW-0675">Receptor</keyword>
<feature type="compositionally biased region" description="Basic and acidic residues" evidence="12">
    <location>
        <begin position="1"/>
        <end position="13"/>
    </location>
</feature>
<keyword evidence="7 13" id="KW-1133">Transmembrane helix</keyword>
<dbReference type="AlphaFoldDB" id="A0A0C3GEI3"/>
<feature type="region of interest" description="Disordered" evidence="12">
    <location>
        <begin position="122"/>
        <end position="156"/>
    </location>
</feature>
<keyword evidence="8" id="KW-0811">Translocation</keyword>
<dbReference type="InParanoid" id="A0A0C3GEI3"/>
<name>A0A0C3GEI3_PILCF</name>
<dbReference type="EMBL" id="KN832975">
    <property type="protein sequence ID" value="KIM89046.1"/>
    <property type="molecule type" value="Genomic_DNA"/>
</dbReference>
<dbReference type="OrthoDB" id="10016939at2759"/>
<dbReference type="GO" id="GO:0006886">
    <property type="term" value="P:intracellular protein transport"/>
    <property type="evidence" value="ECO:0007669"/>
    <property type="project" value="InterPro"/>
</dbReference>